<feature type="region of interest" description="Disordered" evidence="1">
    <location>
        <begin position="48"/>
        <end position="81"/>
    </location>
</feature>
<gene>
    <name evidence="3" type="ORF">NE237_005800</name>
</gene>
<dbReference type="AlphaFoldDB" id="A0A9Q0KLC8"/>
<keyword evidence="2" id="KW-1133">Transmembrane helix</keyword>
<accession>A0A9Q0KLC8</accession>
<keyword evidence="2" id="KW-0812">Transmembrane</keyword>
<evidence type="ECO:0000256" key="1">
    <source>
        <dbReference type="SAM" id="MobiDB-lite"/>
    </source>
</evidence>
<reference evidence="3" key="1">
    <citation type="journal article" date="2023" name="Plant J.">
        <title>The genome of the king protea, Protea cynaroides.</title>
        <authorList>
            <person name="Chang J."/>
            <person name="Duong T.A."/>
            <person name="Schoeman C."/>
            <person name="Ma X."/>
            <person name="Roodt D."/>
            <person name="Barker N."/>
            <person name="Li Z."/>
            <person name="Van de Peer Y."/>
            <person name="Mizrachi E."/>
        </authorList>
    </citation>
    <scope>NUCLEOTIDE SEQUENCE</scope>
    <source>
        <tissue evidence="3">Young leaves</tissue>
    </source>
</reference>
<feature type="region of interest" description="Disordered" evidence="1">
    <location>
        <begin position="1"/>
        <end position="24"/>
    </location>
</feature>
<feature type="transmembrane region" description="Helical" evidence="2">
    <location>
        <begin position="109"/>
        <end position="132"/>
    </location>
</feature>
<keyword evidence="4" id="KW-1185">Reference proteome</keyword>
<protein>
    <submittedName>
        <fullName evidence="3">Uncharacterized protein</fullName>
    </submittedName>
</protein>
<keyword evidence="2" id="KW-0472">Membrane</keyword>
<name>A0A9Q0KLC8_9MAGN</name>
<dbReference type="Proteomes" id="UP001141806">
    <property type="component" value="Unassembled WGS sequence"/>
</dbReference>
<evidence type="ECO:0000256" key="2">
    <source>
        <dbReference type="SAM" id="Phobius"/>
    </source>
</evidence>
<sequence length="150" mass="17171">MREKKNQIRREDFGENRGVRGRPTARLASGGKWIFGDFLGFLREKKSRRRSRHDLISDPGSSSAVAVEEEGEAPPSLPTKEGIRLPSLQLTSSNSWVHMGWSFIRFSSFLWFLLIWLAWCTTHSFIGFLHLFGLLDFLFEPNPSKVVSCL</sequence>
<evidence type="ECO:0000313" key="3">
    <source>
        <dbReference type="EMBL" id="KAJ4972626.1"/>
    </source>
</evidence>
<dbReference type="EMBL" id="JAMYWD010000004">
    <property type="protein sequence ID" value="KAJ4972626.1"/>
    <property type="molecule type" value="Genomic_DNA"/>
</dbReference>
<comment type="caution">
    <text evidence="3">The sequence shown here is derived from an EMBL/GenBank/DDBJ whole genome shotgun (WGS) entry which is preliminary data.</text>
</comment>
<evidence type="ECO:0000313" key="4">
    <source>
        <dbReference type="Proteomes" id="UP001141806"/>
    </source>
</evidence>
<organism evidence="3 4">
    <name type="scientific">Protea cynaroides</name>
    <dbReference type="NCBI Taxonomy" id="273540"/>
    <lineage>
        <taxon>Eukaryota</taxon>
        <taxon>Viridiplantae</taxon>
        <taxon>Streptophyta</taxon>
        <taxon>Embryophyta</taxon>
        <taxon>Tracheophyta</taxon>
        <taxon>Spermatophyta</taxon>
        <taxon>Magnoliopsida</taxon>
        <taxon>Proteales</taxon>
        <taxon>Proteaceae</taxon>
        <taxon>Protea</taxon>
    </lineage>
</organism>
<proteinExistence type="predicted"/>
<feature type="compositionally biased region" description="Basic and acidic residues" evidence="1">
    <location>
        <begin position="1"/>
        <end position="18"/>
    </location>
</feature>